<dbReference type="RefSeq" id="WP_160276365.1">
    <property type="nucleotide sequence ID" value="NZ_QZDT01000018.1"/>
</dbReference>
<gene>
    <name evidence="2" type="ORF">D5281_12130</name>
</gene>
<dbReference type="OrthoDB" id="9805295at2"/>
<feature type="transmembrane region" description="Helical" evidence="1">
    <location>
        <begin position="65"/>
        <end position="83"/>
    </location>
</feature>
<name>A0A9X5BFX8_9FIRM</name>
<keyword evidence="1" id="KW-0472">Membrane</keyword>
<feature type="transmembrane region" description="Helical" evidence="1">
    <location>
        <begin position="260"/>
        <end position="277"/>
    </location>
</feature>
<organism evidence="2 3">
    <name type="scientific">Parablautia muri</name>
    <dbReference type="NCBI Taxonomy" id="2320879"/>
    <lineage>
        <taxon>Bacteria</taxon>
        <taxon>Bacillati</taxon>
        <taxon>Bacillota</taxon>
        <taxon>Clostridia</taxon>
        <taxon>Lachnospirales</taxon>
        <taxon>Lachnospiraceae</taxon>
        <taxon>Parablautia</taxon>
    </lineage>
</organism>
<feature type="transmembrane region" description="Helical" evidence="1">
    <location>
        <begin position="224"/>
        <end position="248"/>
    </location>
</feature>
<sequence length="290" mass="31939">MFDNIFEAIEQWMRELLSGMISSNLSTMFTDVNEKTGEIAAQVGQTPQGWNGNIFSLIRNLSDSVIMPIAGMVITFVLCYELITMLTEKNNMHEIDTWMFFKYFFKMWVAVYLVGHTFEITMAVFDVGQYVVSAAGGAISGQTSINVDSLITQMDAAMVSMGIGELAVLALETMLVSLGMKIMSVIITVILFVRMIEIYLYTSVAPIPFATLSNREWGQVGNNYFRGLFALGFQGFFMMICIGIYSVLVSSIQISGDMHSALFGVAAYTVVLCFGLTKTGGLSKAIFGAH</sequence>
<dbReference type="InterPro" id="IPR045798">
    <property type="entry name" value="TrbL_Firmicutes"/>
</dbReference>
<feature type="transmembrane region" description="Helical" evidence="1">
    <location>
        <begin position="156"/>
        <end position="178"/>
    </location>
</feature>
<protein>
    <submittedName>
        <fullName evidence="2">Uncharacterized protein</fullName>
    </submittedName>
</protein>
<evidence type="ECO:0000313" key="2">
    <source>
        <dbReference type="EMBL" id="NBJ93319.1"/>
    </source>
</evidence>
<reference evidence="2" key="1">
    <citation type="submission" date="2018-09" db="EMBL/GenBank/DDBJ databases">
        <title>Murine metabolic-syndrome-specific gut microbial biobank.</title>
        <authorList>
            <person name="Liu C."/>
        </authorList>
    </citation>
    <scope>NUCLEOTIDE SEQUENCE</scope>
    <source>
        <strain evidence="2">D42-62</strain>
    </source>
</reference>
<keyword evidence="1" id="KW-1133">Transmembrane helix</keyword>
<accession>A0A9X5BFX8</accession>
<keyword evidence="3" id="KW-1185">Reference proteome</keyword>
<dbReference type="EMBL" id="QZDT01000018">
    <property type="protein sequence ID" value="NBJ93319.1"/>
    <property type="molecule type" value="Genomic_DNA"/>
</dbReference>
<dbReference type="AlphaFoldDB" id="A0A9X5BFX8"/>
<dbReference type="Proteomes" id="UP001154420">
    <property type="component" value="Unassembled WGS sequence"/>
</dbReference>
<evidence type="ECO:0000313" key="3">
    <source>
        <dbReference type="Proteomes" id="UP001154420"/>
    </source>
</evidence>
<keyword evidence="1" id="KW-0812">Transmembrane</keyword>
<dbReference type="Pfam" id="PF19478">
    <property type="entry name" value="TrbL_2"/>
    <property type="match status" value="1"/>
</dbReference>
<comment type="caution">
    <text evidence="2">The sequence shown here is derived from an EMBL/GenBank/DDBJ whole genome shotgun (WGS) entry which is preliminary data.</text>
</comment>
<feature type="transmembrane region" description="Helical" evidence="1">
    <location>
        <begin position="103"/>
        <end position="125"/>
    </location>
</feature>
<feature type="transmembrane region" description="Helical" evidence="1">
    <location>
        <begin position="185"/>
        <end position="204"/>
    </location>
</feature>
<proteinExistence type="predicted"/>
<evidence type="ECO:0000256" key="1">
    <source>
        <dbReference type="SAM" id="Phobius"/>
    </source>
</evidence>